<evidence type="ECO:0000313" key="3">
    <source>
        <dbReference type="Proteomes" id="UP000199502"/>
    </source>
</evidence>
<proteinExistence type="predicted"/>
<dbReference type="Pfam" id="PF05045">
    <property type="entry name" value="RgpF"/>
    <property type="match status" value="1"/>
</dbReference>
<reference evidence="2 3" key="1">
    <citation type="submission" date="2016-10" db="EMBL/GenBank/DDBJ databases">
        <authorList>
            <person name="de Groot N.N."/>
        </authorList>
    </citation>
    <scope>NUCLEOTIDE SEQUENCE [LARGE SCALE GENOMIC DNA]</scope>
    <source>
        <strain evidence="2 3">CGMCC 1.8925</strain>
    </source>
</reference>
<evidence type="ECO:0000256" key="1">
    <source>
        <dbReference type="SAM" id="MobiDB-lite"/>
    </source>
</evidence>
<dbReference type="RefSeq" id="WP_090739677.1">
    <property type="nucleotide sequence ID" value="NZ_FMVT01000001.1"/>
</dbReference>
<gene>
    <name evidence="2" type="ORF">SAMN05660710_00228</name>
</gene>
<dbReference type="OrthoDB" id="8849801at2"/>
<dbReference type="STRING" id="336292.SAMN05660710_00228"/>
<feature type="region of interest" description="Disordered" evidence="1">
    <location>
        <begin position="373"/>
        <end position="392"/>
    </location>
</feature>
<dbReference type="EMBL" id="FMVT01000001">
    <property type="protein sequence ID" value="SCX92012.1"/>
    <property type="molecule type" value="Genomic_DNA"/>
</dbReference>
<name>A0A1G5BP97_9RHOB</name>
<evidence type="ECO:0000313" key="2">
    <source>
        <dbReference type="EMBL" id="SCX92012.1"/>
    </source>
</evidence>
<accession>A0A1G5BP97</accession>
<organism evidence="2 3">
    <name type="scientific">Paracoccus tibetensis</name>
    <dbReference type="NCBI Taxonomy" id="336292"/>
    <lineage>
        <taxon>Bacteria</taxon>
        <taxon>Pseudomonadati</taxon>
        <taxon>Pseudomonadota</taxon>
        <taxon>Alphaproteobacteria</taxon>
        <taxon>Rhodobacterales</taxon>
        <taxon>Paracoccaceae</taxon>
        <taxon>Paracoccus</taxon>
    </lineage>
</organism>
<protein>
    <submittedName>
        <fullName evidence="2">Rhamnan synthesis protein F</fullName>
    </submittedName>
</protein>
<dbReference type="AlphaFoldDB" id="A0A1G5BP97"/>
<sequence length="392" mass="44232">MTASLKLGARLRRRILWEGQRLSLWWNDTARMRWHDATQARRLRVQDGAVPLARRLAILAIYPNRGLQPSHLATLRHLQGRGYAPLVVSNLPLPEADAAQLRPLCWRLIQRPNYGFDIGGFRAALDWLGPRLDELDRLVLTNDSIWFPIGPARDWLSVADDLAKADPAGGPDLIGAVSNGGMARDERSGEWRLDRESPDFHYCSFALSFGPRVLRDPDFRRFWQQMRLTDDKHEIVRRGEIAISRWVIGRGYTHAACWDIEGLEARLAARPLDDLVPLIDALIIPEDPQLRSRRDAFRASDQVRDHEAVIRFLMTAIVETGPAYALPAWTLREDGFGFLKKSPLRLDPLGRQQTLAVLGDTPALLREAREIAGPPTADAATGRPLADRPDMI</sequence>
<dbReference type="Proteomes" id="UP000199502">
    <property type="component" value="Unassembled WGS sequence"/>
</dbReference>
<keyword evidence="3" id="KW-1185">Reference proteome</keyword>
<dbReference type="InterPro" id="IPR007739">
    <property type="entry name" value="RgpF"/>
</dbReference>